<organism evidence="1 2">
    <name type="scientific">Emiliania huxleyi (strain CCMP1516)</name>
    <dbReference type="NCBI Taxonomy" id="280463"/>
    <lineage>
        <taxon>Eukaryota</taxon>
        <taxon>Haptista</taxon>
        <taxon>Haptophyta</taxon>
        <taxon>Prymnesiophyceae</taxon>
        <taxon>Isochrysidales</taxon>
        <taxon>Noelaerhabdaceae</taxon>
        <taxon>Emiliania</taxon>
    </lineage>
</organism>
<sequence length="238" mass="24427">MSEAKVTQASEALLSFLRDTLGSAPEQLFAGAPLRSHLDQVRGRIETAEAEMVEVVSALRPEMETTFALGESVAERLRQLRGGLESVGHEALQQRLQGISARRGRLREEIASAQSVSAVLQALSRMHVSLEGFDAALEAGRLGDASVALRSASASFGGLCCLGVADKALLGLLRERTGAARESLAAAAAAAWEEAGGGGEGGGGEGGGREGGSLRLLGCGVGGRVAPSILRALHETGT</sequence>
<protein>
    <submittedName>
        <fullName evidence="1">Uncharacterized protein</fullName>
    </submittedName>
</protein>
<accession>A0A0D3J892</accession>
<dbReference type="PaxDb" id="2903-EOD19727"/>
<evidence type="ECO:0000313" key="2">
    <source>
        <dbReference type="Proteomes" id="UP000013827"/>
    </source>
</evidence>
<reference evidence="2" key="1">
    <citation type="journal article" date="2013" name="Nature">
        <title>Pan genome of the phytoplankton Emiliania underpins its global distribution.</title>
        <authorList>
            <person name="Read B.A."/>
            <person name="Kegel J."/>
            <person name="Klute M.J."/>
            <person name="Kuo A."/>
            <person name="Lefebvre S.C."/>
            <person name="Maumus F."/>
            <person name="Mayer C."/>
            <person name="Miller J."/>
            <person name="Monier A."/>
            <person name="Salamov A."/>
            <person name="Young J."/>
            <person name="Aguilar M."/>
            <person name="Claverie J.M."/>
            <person name="Frickenhaus S."/>
            <person name="Gonzalez K."/>
            <person name="Herman E.K."/>
            <person name="Lin Y.C."/>
            <person name="Napier J."/>
            <person name="Ogata H."/>
            <person name="Sarno A.F."/>
            <person name="Shmutz J."/>
            <person name="Schroeder D."/>
            <person name="de Vargas C."/>
            <person name="Verret F."/>
            <person name="von Dassow P."/>
            <person name="Valentin K."/>
            <person name="Van de Peer Y."/>
            <person name="Wheeler G."/>
            <person name="Dacks J.B."/>
            <person name="Delwiche C.F."/>
            <person name="Dyhrman S.T."/>
            <person name="Glockner G."/>
            <person name="John U."/>
            <person name="Richards T."/>
            <person name="Worden A.Z."/>
            <person name="Zhang X."/>
            <person name="Grigoriev I.V."/>
            <person name="Allen A.E."/>
            <person name="Bidle K."/>
            <person name="Borodovsky M."/>
            <person name="Bowler C."/>
            <person name="Brownlee C."/>
            <person name="Cock J.M."/>
            <person name="Elias M."/>
            <person name="Gladyshev V.N."/>
            <person name="Groth M."/>
            <person name="Guda C."/>
            <person name="Hadaegh A."/>
            <person name="Iglesias-Rodriguez M.D."/>
            <person name="Jenkins J."/>
            <person name="Jones B.M."/>
            <person name="Lawson T."/>
            <person name="Leese F."/>
            <person name="Lindquist E."/>
            <person name="Lobanov A."/>
            <person name="Lomsadze A."/>
            <person name="Malik S.B."/>
            <person name="Marsh M.E."/>
            <person name="Mackinder L."/>
            <person name="Mock T."/>
            <person name="Mueller-Roeber B."/>
            <person name="Pagarete A."/>
            <person name="Parker M."/>
            <person name="Probert I."/>
            <person name="Quesneville H."/>
            <person name="Raines C."/>
            <person name="Rensing S.A."/>
            <person name="Riano-Pachon D.M."/>
            <person name="Richier S."/>
            <person name="Rokitta S."/>
            <person name="Shiraiwa Y."/>
            <person name="Soanes D.M."/>
            <person name="van der Giezen M."/>
            <person name="Wahlund T.M."/>
            <person name="Williams B."/>
            <person name="Wilson W."/>
            <person name="Wolfe G."/>
            <person name="Wurch L.L."/>
        </authorList>
    </citation>
    <scope>NUCLEOTIDE SEQUENCE</scope>
</reference>
<evidence type="ECO:0000313" key="1">
    <source>
        <dbReference type="EnsemblProtists" id="EOD19727"/>
    </source>
</evidence>
<dbReference type="EnsemblProtists" id="EOD19727">
    <property type="protein sequence ID" value="EOD19727"/>
    <property type="gene ID" value="EMIHUDRAFT_255605"/>
</dbReference>
<proteinExistence type="predicted"/>
<dbReference type="GeneID" id="17265274"/>
<dbReference type="RefSeq" id="XP_005772156.1">
    <property type="nucleotide sequence ID" value="XM_005772099.1"/>
</dbReference>
<name>A0A0D3J892_EMIH1</name>
<dbReference type="AlphaFoldDB" id="A0A0D3J892"/>
<dbReference type="HOGENOM" id="CLU_1168496_0_0_1"/>
<dbReference type="Proteomes" id="UP000013827">
    <property type="component" value="Unassembled WGS sequence"/>
</dbReference>
<dbReference type="KEGG" id="ehx:EMIHUDRAFT_255605"/>
<reference evidence="1" key="2">
    <citation type="submission" date="2024-10" db="UniProtKB">
        <authorList>
            <consortium name="EnsemblProtists"/>
        </authorList>
    </citation>
    <scope>IDENTIFICATION</scope>
</reference>
<keyword evidence="2" id="KW-1185">Reference proteome</keyword>